<evidence type="ECO:0000313" key="10">
    <source>
        <dbReference type="Proteomes" id="UP000094565"/>
    </source>
</evidence>
<dbReference type="SUPFAM" id="SSF57959">
    <property type="entry name" value="Leucine zipper domain"/>
    <property type="match status" value="1"/>
</dbReference>
<keyword evidence="5" id="KW-0539">Nucleus</keyword>
<dbReference type="OrthoDB" id="1939598at2759"/>
<feature type="compositionally biased region" description="Polar residues" evidence="7">
    <location>
        <begin position="220"/>
        <end position="265"/>
    </location>
</feature>
<dbReference type="GO" id="GO:0005634">
    <property type="term" value="C:nucleus"/>
    <property type="evidence" value="ECO:0007669"/>
    <property type="project" value="UniProtKB-SubCell"/>
</dbReference>
<comment type="subcellular location">
    <subcellularLocation>
        <location evidence="1">Nucleus</location>
    </subcellularLocation>
</comment>
<sequence length="372" mass="41280">MSFNRENMVDTNLLNGTSQDQDNTETSAALLEQLVYIDHLNIPDVDPTNFDDQLSAELAAFADDSFIFPDEEKPKNNGNDEPNDPATVSTIGANTPSPLNFQRQDRGHGRQKSGTELSGLPKAVVPPGAMSSLVAAGLNQSQIDTLATLVAQYQHLPQPQQQRQQANYLQSVNPNLNERTILSLNDVFNYNSGSSNPSNRDATSTTSPISPYEQIHGVQATGQQQRRGNQTESVSSLSFTNSAGVEPSSVQQGLRKSSNASSTQVSEHKYMADDDKRRRNTAASARFRIKKKMKEQAMERNIKELTENAEKLELKIQRLEMENRLLRNLVVEKGAQRDSQDLERLRRKAQLKTDNSESGASNLEPMLKQEPI</sequence>
<evidence type="ECO:0000256" key="7">
    <source>
        <dbReference type="SAM" id="MobiDB-lite"/>
    </source>
</evidence>
<dbReference type="GO" id="GO:0089713">
    <property type="term" value="C:Cbf1-Met4-Met28 complex"/>
    <property type="evidence" value="ECO:0007669"/>
    <property type="project" value="TreeGrafter"/>
</dbReference>
<feature type="compositionally biased region" description="Basic and acidic residues" evidence="7">
    <location>
        <begin position="266"/>
        <end position="277"/>
    </location>
</feature>
<dbReference type="GO" id="GO:0000977">
    <property type="term" value="F:RNA polymerase II transcription regulatory region sequence-specific DNA binding"/>
    <property type="evidence" value="ECO:0007669"/>
    <property type="project" value="TreeGrafter"/>
</dbReference>
<feature type="compositionally biased region" description="Basic and acidic residues" evidence="7">
    <location>
        <begin position="334"/>
        <end position="344"/>
    </location>
</feature>
<dbReference type="PANTHER" id="PTHR13044">
    <property type="entry name" value="ACTIVATING TRANSCRIPTION FACTOR ATF 4/5"/>
    <property type="match status" value="1"/>
</dbReference>
<dbReference type="Pfam" id="PF07716">
    <property type="entry name" value="bZIP_2"/>
    <property type="match status" value="1"/>
</dbReference>
<dbReference type="InterPro" id="IPR004827">
    <property type="entry name" value="bZIP"/>
</dbReference>
<keyword evidence="3" id="KW-0238">DNA-binding</keyword>
<feature type="domain" description="BZIP" evidence="8">
    <location>
        <begin position="276"/>
        <end position="333"/>
    </location>
</feature>
<dbReference type="InterPro" id="IPR046347">
    <property type="entry name" value="bZIP_sf"/>
</dbReference>
<dbReference type="CDD" id="cd14705">
    <property type="entry name" value="bZIP_Zip1"/>
    <property type="match status" value="1"/>
</dbReference>
<dbReference type="PROSITE" id="PS50217">
    <property type="entry name" value="BZIP"/>
    <property type="match status" value="1"/>
</dbReference>
<dbReference type="AlphaFoldDB" id="A0A1B2JGM3"/>
<feature type="region of interest" description="Disordered" evidence="7">
    <location>
        <begin position="1"/>
        <end position="21"/>
    </location>
</feature>
<feature type="compositionally biased region" description="Polar residues" evidence="7">
    <location>
        <begin position="76"/>
        <end position="102"/>
    </location>
</feature>
<dbReference type="EMBL" id="CP014586">
    <property type="protein sequence ID" value="ANZ77041.1"/>
    <property type="molecule type" value="Genomic_DNA"/>
</dbReference>
<accession>A0A1B2JGM3</accession>
<evidence type="ECO:0000259" key="8">
    <source>
        <dbReference type="PROSITE" id="PS50217"/>
    </source>
</evidence>
<evidence type="ECO:0000256" key="6">
    <source>
        <dbReference type="SAM" id="Coils"/>
    </source>
</evidence>
<feature type="region of interest" description="Disordered" evidence="7">
    <location>
        <begin position="68"/>
        <end position="123"/>
    </location>
</feature>
<feature type="coiled-coil region" evidence="6">
    <location>
        <begin position="288"/>
        <end position="329"/>
    </location>
</feature>
<dbReference type="Proteomes" id="UP000094565">
    <property type="component" value="Chromosome 3"/>
</dbReference>
<dbReference type="GO" id="GO:0001228">
    <property type="term" value="F:DNA-binding transcription activator activity, RNA polymerase II-specific"/>
    <property type="evidence" value="ECO:0007669"/>
    <property type="project" value="TreeGrafter"/>
</dbReference>
<keyword evidence="6" id="KW-0175">Coiled coil</keyword>
<keyword evidence="10" id="KW-1185">Reference proteome</keyword>
<reference evidence="9 10" key="1">
    <citation type="submission" date="2016-02" db="EMBL/GenBank/DDBJ databases">
        <title>Comparative genomic and transcriptomic foundation for Pichia pastoris.</title>
        <authorList>
            <person name="Love K.R."/>
            <person name="Shah K.A."/>
            <person name="Whittaker C.A."/>
            <person name="Wu J."/>
            <person name="Bartlett M.C."/>
            <person name="Ma D."/>
            <person name="Leeson R.L."/>
            <person name="Priest M."/>
            <person name="Young S.K."/>
            <person name="Love J.C."/>
        </authorList>
    </citation>
    <scope>NUCLEOTIDE SEQUENCE [LARGE SCALE GENOMIC DNA]</scope>
    <source>
        <strain evidence="9 10">ATCC 28485</strain>
    </source>
</reference>
<proteinExistence type="predicted"/>
<feature type="region of interest" description="Disordered" evidence="7">
    <location>
        <begin position="218"/>
        <end position="282"/>
    </location>
</feature>
<evidence type="ECO:0000256" key="4">
    <source>
        <dbReference type="ARBA" id="ARBA00023163"/>
    </source>
</evidence>
<evidence type="ECO:0000256" key="2">
    <source>
        <dbReference type="ARBA" id="ARBA00023015"/>
    </source>
</evidence>
<evidence type="ECO:0000256" key="3">
    <source>
        <dbReference type="ARBA" id="ARBA00023125"/>
    </source>
</evidence>
<protein>
    <submittedName>
        <fullName evidence="9">BA75_03765T0</fullName>
    </submittedName>
</protein>
<dbReference type="Gene3D" id="1.20.5.170">
    <property type="match status" value="1"/>
</dbReference>
<evidence type="ECO:0000256" key="1">
    <source>
        <dbReference type="ARBA" id="ARBA00004123"/>
    </source>
</evidence>
<feature type="compositionally biased region" description="Polar residues" evidence="7">
    <location>
        <begin position="352"/>
        <end position="361"/>
    </location>
</feature>
<dbReference type="PANTHER" id="PTHR13044:SF14">
    <property type="entry name" value="CRYPTOCEPHAL, ISOFORM A"/>
    <property type="match status" value="1"/>
</dbReference>
<keyword evidence="2" id="KW-0805">Transcription regulation</keyword>
<evidence type="ECO:0000313" key="9">
    <source>
        <dbReference type="EMBL" id="ANZ77041.1"/>
    </source>
</evidence>
<name>A0A1B2JGM3_PICPA</name>
<gene>
    <name evidence="9" type="primary">MET4</name>
    <name evidence="9" type="ORF">ATY40_BA7503765</name>
</gene>
<evidence type="ECO:0000256" key="5">
    <source>
        <dbReference type="ARBA" id="ARBA00023242"/>
    </source>
</evidence>
<organism evidence="9 10">
    <name type="scientific">Komagataella pastoris</name>
    <name type="common">Yeast</name>
    <name type="synonym">Pichia pastoris</name>
    <dbReference type="NCBI Taxonomy" id="4922"/>
    <lineage>
        <taxon>Eukaryota</taxon>
        <taxon>Fungi</taxon>
        <taxon>Dikarya</taxon>
        <taxon>Ascomycota</taxon>
        <taxon>Saccharomycotina</taxon>
        <taxon>Pichiomycetes</taxon>
        <taxon>Pichiales</taxon>
        <taxon>Pichiaceae</taxon>
        <taxon>Komagataella</taxon>
    </lineage>
</organism>
<keyword evidence="4" id="KW-0804">Transcription</keyword>
<feature type="region of interest" description="Disordered" evidence="7">
    <location>
        <begin position="334"/>
        <end position="372"/>
    </location>
</feature>
<dbReference type="PROSITE" id="PS00036">
    <property type="entry name" value="BZIP_BASIC"/>
    <property type="match status" value="1"/>
</dbReference>